<keyword evidence="2" id="KW-1185">Reference proteome</keyword>
<gene>
    <name evidence="1" type="ORF">CTI12_AA587960</name>
</gene>
<evidence type="ECO:0000313" key="2">
    <source>
        <dbReference type="Proteomes" id="UP000245207"/>
    </source>
</evidence>
<evidence type="ECO:0000313" key="1">
    <source>
        <dbReference type="EMBL" id="PWA37694.1"/>
    </source>
</evidence>
<organism evidence="1 2">
    <name type="scientific">Artemisia annua</name>
    <name type="common">Sweet wormwood</name>
    <dbReference type="NCBI Taxonomy" id="35608"/>
    <lineage>
        <taxon>Eukaryota</taxon>
        <taxon>Viridiplantae</taxon>
        <taxon>Streptophyta</taxon>
        <taxon>Embryophyta</taxon>
        <taxon>Tracheophyta</taxon>
        <taxon>Spermatophyta</taxon>
        <taxon>Magnoliopsida</taxon>
        <taxon>eudicotyledons</taxon>
        <taxon>Gunneridae</taxon>
        <taxon>Pentapetalae</taxon>
        <taxon>asterids</taxon>
        <taxon>campanulids</taxon>
        <taxon>Asterales</taxon>
        <taxon>Asteraceae</taxon>
        <taxon>Asteroideae</taxon>
        <taxon>Anthemideae</taxon>
        <taxon>Artemisiinae</taxon>
        <taxon>Artemisia</taxon>
    </lineage>
</organism>
<dbReference type="Proteomes" id="UP000245207">
    <property type="component" value="Unassembled WGS sequence"/>
</dbReference>
<comment type="caution">
    <text evidence="1">The sequence shown here is derived from an EMBL/GenBank/DDBJ whole genome shotgun (WGS) entry which is preliminary data.</text>
</comment>
<protein>
    <submittedName>
        <fullName evidence="1">Uncharacterized protein</fullName>
    </submittedName>
</protein>
<dbReference type="AlphaFoldDB" id="A0A2U1KLN3"/>
<name>A0A2U1KLN3_ARTAN</name>
<sequence>MEAILDTVVIRKSKRSHSRNRSRISDLIVLACLGLQDEGVEFLAKKEGSSTRAASKSLDLYYETHF</sequence>
<reference evidence="1 2" key="1">
    <citation type="journal article" date="2018" name="Mol. Plant">
        <title>The genome of Artemisia annua provides insight into the evolution of Asteraceae family and artemisinin biosynthesis.</title>
        <authorList>
            <person name="Shen Q."/>
            <person name="Zhang L."/>
            <person name="Liao Z."/>
            <person name="Wang S."/>
            <person name="Yan T."/>
            <person name="Shi P."/>
            <person name="Liu M."/>
            <person name="Fu X."/>
            <person name="Pan Q."/>
            <person name="Wang Y."/>
            <person name="Lv Z."/>
            <person name="Lu X."/>
            <person name="Zhang F."/>
            <person name="Jiang W."/>
            <person name="Ma Y."/>
            <person name="Chen M."/>
            <person name="Hao X."/>
            <person name="Li L."/>
            <person name="Tang Y."/>
            <person name="Lv G."/>
            <person name="Zhou Y."/>
            <person name="Sun X."/>
            <person name="Brodelius P.E."/>
            <person name="Rose J.K.C."/>
            <person name="Tang K."/>
        </authorList>
    </citation>
    <scope>NUCLEOTIDE SEQUENCE [LARGE SCALE GENOMIC DNA]</scope>
    <source>
        <strain evidence="2">cv. Huhao1</strain>
        <tissue evidence="1">Leaf</tissue>
    </source>
</reference>
<proteinExistence type="predicted"/>
<dbReference type="EMBL" id="PKPP01016459">
    <property type="protein sequence ID" value="PWA37694.1"/>
    <property type="molecule type" value="Genomic_DNA"/>
</dbReference>
<accession>A0A2U1KLN3</accession>